<name>A0A1H6X7A5_9BACT</name>
<evidence type="ECO:0000313" key="2">
    <source>
        <dbReference type="Proteomes" id="UP000199532"/>
    </source>
</evidence>
<evidence type="ECO:0000313" key="1">
    <source>
        <dbReference type="EMBL" id="SEJ20752.1"/>
    </source>
</evidence>
<dbReference type="AlphaFoldDB" id="A0A1H6X7A5"/>
<organism evidence="1 2">
    <name type="scientific">Dyadobacter koreensis</name>
    <dbReference type="NCBI Taxonomy" id="408657"/>
    <lineage>
        <taxon>Bacteria</taxon>
        <taxon>Pseudomonadati</taxon>
        <taxon>Bacteroidota</taxon>
        <taxon>Cytophagia</taxon>
        <taxon>Cytophagales</taxon>
        <taxon>Spirosomataceae</taxon>
        <taxon>Dyadobacter</taxon>
    </lineage>
</organism>
<gene>
    <name evidence="1" type="ORF">SAMN04487995_3773</name>
</gene>
<dbReference type="STRING" id="408657.SAMN04487995_3773"/>
<accession>A0A1H6X7A5</accession>
<dbReference type="EMBL" id="FNXY01000005">
    <property type="protein sequence ID" value="SEJ20752.1"/>
    <property type="molecule type" value="Genomic_DNA"/>
</dbReference>
<sequence length="106" mass="11739">MQGHAWKYSGALKNKSIKKAAKAAFFMLAPICNRGVYGSAFATRVLLKIYHTRVTNAKPGNTDWKSVLAVQIGVSDIGPRSLQIENVSFFDKIILCVYSLQIVHLI</sequence>
<keyword evidence="2" id="KW-1185">Reference proteome</keyword>
<protein>
    <submittedName>
        <fullName evidence="1">Uncharacterized protein</fullName>
    </submittedName>
</protein>
<dbReference type="Proteomes" id="UP000199532">
    <property type="component" value="Unassembled WGS sequence"/>
</dbReference>
<reference evidence="1 2" key="1">
    <citation type="submission" date="2016-10" db="EMBL/GenBank/DDBJ databases">
        <authorList>
            <person name="de Groot N.N."/>
        </authorList>
    </citation>
    <scope>NUCLEOTIDE SEQUENCE [LARGE SCALE GENOMIC DNA]</scope>
    <source>
        <strain evidence="1 2">DSM 19938</strain>
    </source>
</reference>
<proteinExistence type="predicted"/>